<dbReference type="SUPFAM" id="SSF52317">
    <property type="entry name" value="Class I glutamine amidotransferase-like"/>
    <property type="match status" value="1"/>
</dbReference>
<dbReference type="InterPro" id="IPR029062">
    <property type="entry name" value="Class_I_gatase-like"/>
</dbReference>
<dbReference type="InterPro" id="IPR011697">
    <property type="entry name" value="Peptidase_C26"/>
</dbReference>
<comment type="caution">
    <text evidence="1">The sequence shown here is derived from an EMBL/GenBank/DDBJ whole genome shotgun (WGS) entry which is preliminary data.</text>
</comment>
<evidence type="ECO:0000313" key="2">
    <source>
        <dbReference type="Proteomes" id="UP000618943"/>
    </source>
</evidence>
<evidence type="ECO:0000313" key="1">
    <source>
        <dbReference type="EMBL" id="MBK3496479.1"/>
    </source>
</evidence>
<protein>
    <submittedName>
        <fullName evidence="1">Gamma-glutamyl-gamma-aminobutyrate hydrolase family protein</fullName>
    </submittedName>
</protein>
<dbReference type="EMBL" id="JAEOAH010000031">
    <property type="protein sequence ID" value="MBK3496479.1"/>
    <property type="molecule type" value="Genomic_DNA"/>
</dbReference>
<accession>A0ABS1HAL7</accession>
<organism evidence="1 2">
    <name type="scientific">Viridibacillus soli</name>
    <dbReference type="NCBI Taxonomy" id="2798301"/>
    <lineage>
        <taxon>Bacteria</taxon>
        <taxon>Bacillati</taxon>
        <taxon>Bacillota</taxon>
        <taxon>Bacilli</taxon>
        <taxon>Bacillales</taxon>
        <taxon>Caryophanaceae</taxon>
        <taxon>Viridibacillus</taxon>
    </lineage>
</organism>
<dbReference type="Proteomes" id="UP000618943">
    <property type="component" value="Unassembled WGS sequence"/>
</dbReference>
<dbReference type="RefSeq" id="WP_200749936.1">
    <property type="nucleotide sequence ID" value="NZ_JAEOAH010000031.1"/>
</dbReference>
<dbReference type="PANTHER" id="PTHR43235:SF1">
    <property type="entry name" value="GLUTAMINE AMIDOTRANSFERASE PB2B2.05-RELATED"/>
    <property type="match status" value="1"/>
</dbReference>
<dbReference type="GO" id="GO:0016787">
    <property type="term" value="F:hydrolase activity"/>
    <property type="evidence" value="ECO:0007669"/>
    <property type="project" value="UniProtKB-KW"/>
</dbReference>
<dbReference type="CDD" id="cd01745">
    <property type="entry name" value="GATase1_2"/>
    <property type="match status" value="1"/>
</dbReference>
<proteinExistence type="predicted"/>
<sequence length="234" mass="25965">MKPVIGISTNLKEQVLSLSTDNIAAITKFGGLPIVLPNLEGTEIDSIVELIDGLLLTGGGDIDPTLFGEEPRQKLGSITPERDLFEIAIIKKMLAQNKPILGICRGAQILNIAVGGDMFQDIYSQTETKLLQHVQQAPRWHATHFVQVMESSLLKSIAQMEKFKVNSFHHQAIRKIPYGFEISAIASDGIIEAFESENHQFVMGLQWHPECMLLRNDQVSAKIMNAFINACQKN</sequence>
<keyword evidence="1" id="KW-0378">Hydrolase</keyword>
<reference evidence="1 2" key="1">
    <citation type="submission" date="2020-12" db="EMBL/GenBank/DDBJ databases">
        <title>YIM B01967 draft genome.</title>
        <authorList>
            <person name="Yan X."/>
        </authorList>
    </citation>
    <scope>NUCLEOTIDE SEQUENCE [LARGE SCALE GENOMIC DNA]</scope>
    <source>
        <strain evidence="1 2">YIM B01967</strain>
    </source>
</reference>
<dbReference type="InterPro" id="IPR044668">
    <property type="entry name" value="PuuD-like"/>
</dbReference>
<dbReference type="PANTHER" id="PTHR43235">
    <property type="entry name" value="GLUTAMINE AMIDOTRANSFERASE PB2B2.05-RELATED"/>
    <property type="match status" value="1"/>
</dbReference>
<keyword evidence="2" id="KW-1185">Reference proteome</keyword>
<dbReference type="Pfam" id="PF07722">
    <property type="entry name" value="Peptidase_C26"/>
    <property type="match status" value="1"/>
</dbReference>
<name>A0ABS1HAL7_9BACL</name>
<gene>
    <name evidence="1" type="ORF">JFL43_16765</name>
</gene>
<dbReference type="Gene3D" id="3.40.50.880">
    <property type="match status" value="1"/>
</dbReference>
<dbReference type="PROSITE" id="PS51273">
    <property type="entry name" value="GATASE_TYPE_1"/>
    <property type="match status" value="1"/>
</dbReference>